<dbReference type="InterPro" id="IPR036388">
    <property type="entry name" value="WH-like_DNA-bd_sf"/>
</dbReference>
<keyword evidence="2" id="KW-0238">DNA-binding</keyword>
<dbReference type="SMART" id="SM00345">
    <property type="entry name" value="HTH_GNTR"/>
    <property type="match status" value="1"/>
</dbReference>
<dbReference type="SMART" id="SM00895">
    <property type="entry name" value="FCD"/>
    <property type="match status" value="1"/>
</dbReference>
<dbReference type="Gene3D" id="1.10.10.10">
    <property type="entry name" value="Winged helix-like DNA-binding domain superfamily/Winged helix DNA-binding domain"/>
    <property type="match status" value="1"/>
</dbReference>
<dbReference type="Pfam" id="PF07729">
    <property type="entry name" value="FCD"/>
    <property type="match status" value="1"/>
</dbReference>
<evidence type="ECO:0000256" key="2">
    <source>
        <dbReference type="ARBA" id="ARBA00023125"/>
    </source>
</evidence>
<evidence type="ECO:0000259" key="4">
    <source>
        <dbReference type="PROSITE" id="PS50949"/>
    </source>
</evidence>
<dbReference type="InterPro" id="IPR036390">
    <property type="entry name" value="WH_DNA-bd_sf"/>
</dbReference>
<dbReference type="InterPro" id="IPR008920">
    <property type="entry name" value="TF_FadR/GntR_C"/>
</dbReference>
<keyword evidence="3" id="KW-0804">Transcription</keyword>
<evidence type="ECO:0000256" key="1">
    <source>
        <dbReference type="ARBA" id="ARBA00023015"/>
    </source>
</evidence>
<dbReference type="SUPFAM" id="SSF48008">
    <property type="entry name" value="GntR ligand-binding domain-like"/>
    <property type="match status" value="1"/>
</dbReference>
<dbReference type="GO" id="GO:0003700">
    <property type="term" value="F:DNA-binding transcription factor activity"/>
    <property type="evidence" value="ECO:0007669"/>
    <property type="project" value="InterPro"/>
</dbReference>
<dbReference type="GO" id="GO:0003677">
    <property type="term" value="F:DNA binding"/>
    <property type="evidence" value="ECO:0007669"/>
    <property type="project" value="UniProtKB-KW"/>
</dbReference>
<gene>
    <name evidence="5" type="ORF">FJM51_08370</name>
</gene>
<dbReference type="Gene3D" id="1.20.120.530">
    <property type="entry name" value="GntR ligand-binding domain-like"/>
    <property type="match status" value="1"/>
</dbReference>
<dbReference type="PROSITE" id="PS50949">
    <property type="entry name" value="HTH_GNTR"/>
    <property type="match status" value="1"/>
</dbReference>
<sequence>MARPRQSLTSQLVESMTDRIQAGAYPKGTQLPTEKELIEEFGVSRTVVREAIANLKASGLVATRQGKGAFVLDEGVRAFRISEENLSVVSEVLEALELRIAIESEAAALAARRRSPEELRRITEACAAMDAAIEAGEATVDLDIAFHRAIAQATGNRHFLGLFNYLGEVLVPRARVPAHQYDAKTLRDYLRKISDEHKQIVAAIEAGDSDAARAALRMHLGGSRDRLAQAAKSRG</sequence>
<dbReference type="CDD" id="cd07377">
    <property type="entry name" value="WHTH_GntR"/>
    <property type="match status" value="1"/>
</dbReference>
<comment type="caution">
    <text evidence="5">The sequence shown here is derived from an EMBL/GenBank/DDBJ whole genome shotgun (WGS) entry which is preliminary data.</text>
</comment>
<dbReference type="EMBL" id="VFRP01000006">
    <property type="protein sequence ID" value="TPE51702.1"/>
    <property type="molecule type" value="Genomic_DNA"/>
</dbReference>
<evidence type="ECO:0000313" key="6">
    <source>
        <dbReference type="Proteomes" id="UP000319255"/>
    </source>
</evidence>
<dbReference type="PANTHER" id="PTHR43537">
    <property type="entry name" value="TRANSCRIPTIONAL REGULATOR, GNTR FAMILY"/>
    <property type="match status" value="1"/>
</dbReference>
<dbReference type="PANTHER" id="PTHR43537:SF44">
    <property type="entry name" value="GNTR FAMILY REGULATORY PROTEIN"/>
    <property type="match status" value="1"/>
</dbReference>
<dbReference type="SUPFAM" id="SSF46785">
    <property type="entry name" value="Winged helix' DNA-binding domain"/>
    <property type="match status" value="1"/>
</dbReference>
<dbReference type="InterPro" id="IPR011711">
    <property type="entry name" value="GntR_C"/>
</dbReference>
<dbReference type="Pfam" id="PF00392">
    <property type="entry name" value="GntR"/>
    <property type="match status" value="1"/>
</dbReference>
<dbReference type="InterPro" id="IPR000524">
    <property type="entry name" value="Tscrpt_reg_HTH_GntR"/>
</dbReference>
<evidence type="ECO:0000313" key="5">
    <source>
        <dbReference type="EMBL" id="TPE51702.1"/>
    </source>
</evidence>
<dbReference type="PRINTS" id="PR00035">
    <property type="entry name" value="HTHGNTR"/>
</dbReference>
<dbReference type="OrthoDB" id="9028214at2"/>
<protein>
    <submittedName>
        <fullName evidence="5">FadR family transcriptional regulator</fullName>
    </submittedName>
</protein>
<keyword evidence="1" id="KW-0805">Transcription regulation</keyword>
<dbReference type="AlphaFoldDB" id="A0A501WS87"/>
<proteinExistence type="predicted"/>
<keyword evidence="6" id="KW-1185">Reference proteome</keyword>
<dbReference type="RefSeq" id="WP_140453675.1">
    <property type="nucleotide sequence ID" value="NZ_VFRP01000006.1"/>
</dbReference>
<organism evidence="5 6">
    <name type="scientific">Amaricoccus solimangrovi</name>
    <dbReference type="NCBI Taxonomy" id="2589815"/>
    <lineage>
        <taxon>Bacteria</taxon>
        <taxon>Pseudomonadati</taxon>
        <taxon>Pseudomonadota</taxon>
        <taxon>Alphaproteobacteria</taxon>
        <taxon>Rhodobacterales</taxon>
        <taxon>Paracoccaceae</taxon>
        <taxon>Amaricoccus</taxon>
    </lineage>
</organism>
<dbReference type="Proteomes" id="UP000319255">
    <property type="component" value="Unassembled WGS sequence"/>
</dbReference>
<feature type="domain" description="HTH gntR-type" evidence="4">
    <location>
        <begin position="6"/>
        <end position="74"/>
    </location>
</feature>
<accession>A0A501WS87</accession>
<reference evidence="5 6" key="1">
    <citation type="submission" date="2019-06" db="EMBL/GenBank/DDBJ databases">
        <title>A novel bacterium of genus Amaricoccus, isolated from marine sediment.</title>
        <authorList>
            <person name="Huang H."/>
            <person name="Mo K."/>
            <person name="Hu Y."/>
        </authorList>
    </citation>
    <scope>NUCLEOTIDE SEQUENCE [LARGE SCALE GENOMIC DNA]</scope>
    <source>
        <strain evidence="5 6">HB172011</strain>
    </source>
</reference>
<name>A0A501WS87_9RHOB</name>
<evidence type="ECO:0000256" key="3">
    <source>
        <dbReference type="ARBA" id="ARBA00023163"/>
    </source>
</evidence>